<keyword evidence="6 13" id="KW-0547">Nucleotide-binding</keyword>
<dbReference type="CDD" id="cd00671">
    <property type="entry name" value="ArgRS_core"/>
    <property type="match status" value="1"/>
</dbReference>
<dbReference type="PRINTS" id="PR01038">
    <property type="entry name" value="TRNASYNTHARG"/>
</dbReference>
<dbReference type="FunFam" id="3.30.1360.70:FF:000002">
    <property type="entry name" value="arginine--tRNA ligase, cytoplasmic"/>
    <property type="match status" value="1"/>
</dbReference>
<dbReference type="Gene3D" id="3.40.50.620">
    <property type="entry name" value="HUPs"/>
    <property type="match status" value="1"/>
</dbReference>
<dbReference type="GO" id="GO:0004814">
    <property type="term" value="F:arginine-tRNA ligase activity"/>
    <property type="evidence" value="ECO:0007669"/>
    <property type="project" value="UniProtKB-EC"/>
</dbReference>
<sequence length="679" mass="77000">MSYEYQKLQHRAEVAEHEIKLIEDKLHYLRTELSKNIDDVELPSHTSVAGLPDELAQLITENIKLKMRLGVLKRAAEDEGKSGKRKVEFQEPVAGSSILSALQKYFEAAINRAYPDLPDAPVVVAVSGKFGDYQCNSAMPIAQLLKAKGEKSNPREVAQKLMDAVPPFSWVQKLDIAGPGFINITLNRSIGHKALNEIVLNGVKPPVVDRKLTIVCDFPSPNIAKDLHVGHLRASIIGESTCRLLEFLGHNVLRISHLGDWGTQFGMLIAHLQDKFPDYETKSPPIGDLQMFYKESKKRFDEDEVFKKRAYESVVKLQSYDPVYQKAWKLICDVSKKEFQKVFERLDVKAEDVGESFYQSRMEQVVKDLEEKGLLEDDDGRKVMFGRADRIPFTIVKSDGGFTYDTSDMATIQYRINELKAEWIIYVVDAGQSTHFEVLEACAVKAGIMDPEKVRLDHVQFGVVLGEDKKKFKTRSGETVKLVALLDEGLKRAGDKLKERGRDEALTAEEFKIAQEAIAYGCIKYADLSHNRVHEYVFSFDKMLEDKGNTAVYLLYMLTRIRSIARLAGHTPESLKEAAKSTPISLDHEKEWNLAKVLLRFTETLEKIARDLYLHHLCEYLYEVSTAFSEFYDSCYCVEKDAAGTIKKIHIGRLLLCEATAMIMEQCFSILSIRTVSKM</sequence>
<evidence type="ECO:0000256" key="2">
    <source>
        <dbReference type="ARBA" id="ARBA00005594"/>
    </source>
</evidence>
<dbReference type="SUPFAM" id="SSF52374">
    <property type="entry name" value="Nucleotidylyl transferase"/>
    <property type="match status" value="1"/>
</dbReference>
<dbReference type="GO" id="GO:0005829">
    <property type="term" value="C:cytosol"/>
    <property type="evidence" value="ECO:0007669"/>
    <property type="project" value="UniProtKB-SubCell"/>
</dbReference>
<dbReference type="NCBIfam" id="TIGR00456">
    <property type="entry name" value="argS"/>
    <property type="match status" value="1"/>
</dbReference>
<keyword evidence="17" id="KW-1185">Reference proteome</keyword>
<dbReference type="InterPro" id="IPR005148">
    <property type="entry name" value="Arg-tRNA-synth_N"/>
</dbReference>
<dbReference type="GO" id="GO:0017101">
    <property type="term" value="C:aminoacyl-tRNA synthetase multienzyme complex"/>
    <property type="evidence" value="ECO:0007669"/>
    <property type="project" value="UniProtKB-ARBA"/>
</dbReference>
<evidence type="ECO:0000259" key="15">
    <source>
        <dbReference type="SMART" id="SM01016"/>
    </source>
</evidence>
<dbReference type="SMART" id="SM01016">
    <property type="entry name" value="Arg_tRNA_synt_N"/>
    <property type="match status" value="1"/>
</dbReference>
<dbReference type="SUPFAM" id="SSF47323">
    <property type="entry name" value="Anticodon-binding domain of a subclass of class I aminoacyl-tRNA synthetases"/>
    <property type="match status" value="1"/>
</dbReference>
<dbReference type="PANTHER" id="PTHR11956">
    <property type="entry name" value="ARGINYL-TRNA SYNTHETASE"/>
    <property type="match status" value="1"/>
</dbReference>
<feature type="domain" description="Arginyl tRNA synthetase N-terminal" evidence="15">
    <location>
        <begin position="100"/>
        <end position="186"/>
    </location>
</feature>
<evidence type="ECO:0000256" key="9">
    <source>
        <dbReference type="ARBA" id="ARBA00023146"/>
    </source>
</evidence>
<dbReference type="SUPFAM" id="SSF55190">
    <property type="entry name" value="Arginyl-tRNA synthetase (ArgRS), N-terminal 'additional' domain"/>
    <property type="match status" value="1"/>
</dbReference>
<dbReference type="GO" id="GO:0005524">
    <property type="term" value="F:ATP binding"/>
    <property type="evidence" value="ECO:0007669"/>
    <property type="project" value="UniProtKB-KW"/>
</dbReference>
<gene>
    <name evidence="16" type="ORF">ONE63_006430</name>
</gene>
<evidence type="ECO:0000256" key="10">
    <source>
        <dbReference type="ARBA" id="ARBA00033033"/>
    </source>
</evidence>
<protein>
    <recommendedName>
        <fullName evidence="12">Probable arginine--tRNA ligase, cytoplasmic</fullName>
        <ecNumber evidence="3">6.1.1.19</ecNumber>
    </recommendedName>
    <alternativeName>
        <fullName evidence="10">Arginyl-tRNA synthetase</fullName>
    </alternativeName>
</protein>
<dbReference type="InterPro" id="IPR001412">
    <property type="entry name" value="aa-tRNA-synth_I_CS"/>
</dbReference>
<dbReference type="EC" id="6.1.1.19" evidence="3"/>
<comment type="caution">
    <text evidence="16">The sequence shown here is derived from an EMBL/GenBank/DDBJ whole genome shotgun (WGS) entry which is preliminary data.</text>
</comment>
<dbReference type="Pfam" id="PF03485">
    <property type="entry name" value="Arg_tRNA_synt_N"/>
    <property type="match status" value="1"/>
</dbReference>
<organism evidence="16 17">
    <name type="scientific">Megalurothrips usitatus</name>
    <name type="common">bean blossom thrips</name>
    <dbReference type="NCBI Taxonomy" id="439358"/>
    <lineage>
        <taxon>Eukaryota</taxon>
        <taxon>Metazoa</taxon>
        <taxon>Ecdysozoa</taxon>
        <taxon>Arthropoda</taxon>
        <taxon>Hexapoda</taxon>
        <taxon>Insecta</taxon>
        <taxon>Pterygota</taxon>
        <taxon>Neoptera</taxon>
        <taxon>Paraneoptera</taxon>
        <taxon>Thysanoptera</taxon>
        <taxon>Terebrantia</taxon>
        <taxon>Thripoidea</taxon>
        <taxon>Thripidae</taxon>
        <taxon>Megalurothrips</taxon>
    </lineage>
</organism>
<evidence type="ECO:0000256" key="5">
    <source>
        <dbReference type="ARBA" id="ARBA00022598"/>
    </source>
</evidence>
<comment type="similarity">
    <text evidence="2 13">Belongs to the class-I aminoacyl-tRNA synthetase family.</text>
</comment>
<proteinExistence type="inferred from homology"/>
<dbReference type="Pfam" id="PF00750">
    <property type="entry name" value="tRNA-synt_1d"/>
    <property type="match status" value="1"/>
</dbReference>
<dbReference type="InterPro" id="IPR009080">
    <property type="entry name" value="tRNAsynth_Ia_anticodon-bd"/>
</dbReference>
<dbReference type="EMBL" id="JAPTSV010000003">
    <property type="protein sequence ID" value="KAJ1529674.1"/>
    <property type="molecule type" value="Genomic_DNA"/>
</dbReference>
<name>A0AAV7Y0R9_9NEOP</name>
<dbReference type="Gene3D" id="1.10.730.10">
    <property type="entry name" value="Isoleucyl-tRNA Synthetase, Domain 1"/>
    <property type="match status" value="1"/>
</dbReference>
<dbReference type="InterPro" id="IPR035684">
    <property type="entry name" value="ArgRS_core"/>
</dbReference>
<dbReference type="Pfam" id="PF05746">
    <property type="entry name" value="DALR_1"/>
    <property type="match status" value="1"/>
</dbReference>
<evidence type="ECO:0000256" key="6">
    <source>
        <dbReference type="ARBA" id="ARBA00022741"/>
    </source>
</evidence>
<evidence type="ECO:0000256" key="13">
    <source>
        <dbReference type="RuleBase" id="RU363038"/>
    </source>
</evidence>
<dbReference type="InterPro" id="IPR014729">
    <property type="entry name" value="Rossmann-like_a/b/a_fold"/>
</dbReference>
<reference evidence="16" key="1">
    <citation type="submission" date="2022-12" db="EMBL/GenBank/DDBJ databases">
        <title>Chromosome-level genome assembly of the bean flower thrips Megalurothrips usitatus.</title>
        <authorList>
            <person name="Ma L."/>
            <person name="Liu Q."/>
            <person name="Li H."/>
            <person name="Cai W."/>
        </authorList>
    </citation>
    <scope>NUCLEOTIDE SEQUENCE</scope>
    <source>
        <strain evidence="16">Cailab_2022a</strain>
    </source>
</reference>
<evidence type="ECO:0000259" key="14">
    <source>
        <dbReference type="SMART" id="SM00836"/>
    </source>
</evidence>
<comment type="subcellular location">
    <subcellularLocation>
        <location evidence="1">Cytoplasm</location>
        <location evidence="1">Cytosol</location>
    </subcellularLocation>
</comment>
<keyword evidence="4" id="KW-0963">Cytoplasm</keyword>
<dbReference type="AlphaFoldDB" id="A0AAV7Y0R9"/>
<dbReference type="Proteomes" id="UP001075354">
    <property type="component" value="Chromosome 3"/>
</dbReference>
<dbReference type="FunFam" id="1.10.730.10:FF:000064">
    <property type="entry name" value="Probable arginine--tRNA ligase, cytoplasmic"/>
    <property type="match status" value="1"/>
</dbReference>
<dbReference type="PANTHER" id="PTHR11956:SF5">
    <property type="entry name" value="ARGININE--TRNA LIGASE, CYTOPLASMIC"/>
    <property type="match status" value="1"/>
</dbReference>
<evidence type="ECO:0000256" key="7">
    <source>
        <dbReference type="ARBA" id="ARBA00022840"/>
    </source>
</evidence>
<dbReference type="FunFam" id="3.40.50.620:FF:000084">
    <property type="entry name" value="arginine--tRNA ligase, cytoplasmic"/>
    <property type="match status" value="1"/>
</dbReference>
<dbReference type="PROSITE" id="PS00178">
    <property type="entry name" value="AA_TRNA_LIGASE_I"/>
    <property type="match status" value="1"/>
</dbReference>
<dbReference type="InterPro" id="IPR036695">
    <property type="entry name" value="Arg-tRNA-synth_N_sf"/>
</dbReference>
<dbReference type="Gene3D" id="3.30.1360.70">
    <property type="entry name" value="Arginyl tRNA synthetase N-terminal domain"/>
    <property type="match status" value="1"/>
</dbReference>
<evidence type="ECO:0000313" key="17">
    <source>
        <dbReference type="Proteomes" id="UP001075354"/>
    </source>
</evidence>
<dbReference type="SMART" id="SM00836">
    <property type="entry name" value="DALR_1"/>
    <property type="match status" value="1"/>
</dbReference>
<evidence type="ECO:0000313" key="16">
    <source>
        <dbReference type="EMBL" id="KAJ1529674.1"/>
    </source>
</evidence>
<keyword evidence="5 13" id="KW-0436">Ligase</keyword>
<keyword evidence="7 13" id="KW-0067">ATP-binding</keyword>
<dbReference type="InterPro" id="IPR001278">
    <property type="entry name" value="Arg-tRNA-ligase"/>
</dbReference>
<dbReference type="InterPro" id="IPR008909">
    <property type="entry name" value="DALR_anticod-bd"/>
</dbReference>
<feature type="domain" description="DALR anticodon binding" evidence="14">
    <location>
        <begin position="554"/>
        <end position="679"/>
    </location>
</feature>
<dbReference type="HAMAP" id="MF_00123">
    <property type="entry name" value="Arg_tRNA_synth"/>
    <property type="match status" value="1"/>
</dbReference>
<evidence type="ECO:0000256" key="8">
    <source>
        <dbReference type="ARBA" id="ARBA00022917"/>
    </source>
</evidence>
<evidence type="ECO:0000256" key="4">
    <source>
        <dbReference type="ARBA" id="ARBA00022490"/>
    </source>
</evidence>
<evidence type="ECO:0000256" key="1">
    <source>
        <dbReference type="ARBA" id="ARBA00004514"/>
    </source>
</evidence>
<accession>A0AAV7Y0R9</accession>
<comment type="catalytic activity">
    <reaction evidence="11">
        <text>tRNA(Arg) + L-arginine + ATP = L-arginyl-tRNA(Arg) + AMP + diphosphate</text>
        <dbReference type="Rhea" id="RHEA:20301"/>
        <dbReference type="Rhea" id="RHEA-COMP:9658"/>
        <dbReference type="Rhea" id="RHEA-COMP:9673"/>
        <dbReference type="ChEBI" id="CHEBI:30616"/>
        <dbReference type="ChEBI" id="CHEBI:32682"/>
        <dbReference type="ChEBI" id="CHEBI:33019"/>
        <dbReference type="ChEBI" id="CHEBI:78442"/>
        <dbReference type="ChEBI" id="CHEBI:78513"/>
        <dbReference type="ChEBI" id="CHEBI:456215"/>
        <dbReference type="EC" id="6.1.1.19"/>
    </reaction>
</comment>
<evidence type="ECO:0000256" key="12">
    <source>
        <dbReference type="ARBA" id="ARBA00071644"/>
    </source>
</evidence>
<keyword evidence="9 13" id="KW-0030">Aminoacyl-tRNA synthetase</keyword>
<evidence type="ECO:0000256" key="11">
    <source>
        <dbReference type="ARBA" id="ARBA00049339"/>
    </source>
</evidence>
<evidence type="ECO:0000256" key="3">
    <source>
        <dbReference type="ARBA" id="ARBA00012837"/>
    </source>
</evidence>
<dbReference type="GO" id="GO:0006420">
    <property type="term" value="P:arginyl-tRNA aminoacylation"/>
    <property type="evidence" value="ECO:0007669"/>
    <property type="project" value="InterPro"/>
</dbReference>
<keyword evidence="8 13" id="KW-0648">Protein biosynthesis</keyword>